<dbReference type="GO" id="GO:0003677">
    <property type="term" value="F:DNA binding"/>
    <property type="evidence" value="ECO:0007669"/>
    <property type="project" value="UniProtKB-KW"/>
</dbReference>
<dbReference type="Gene3D" id="1.10.10.10">
    <property type="entry name" value="Winged helix-like DNA-binding domain superfamily/Winged helix DNA-binding domain"/>
    <property type="match status" value="1"/>
</dbReference>
<keyword evidence="2" id="KW-0663">Pyridoxal phosphate</keyword>
<dbReference type="InterPro" id="IPR051446">
    <property type="entry name" value="HTH_trans_reg/aminotransferase"/>
</dbReference>
<dbReference type="SUPFAM" id="SSF46785">
    <property type="entry name" value="Winged helix' DNA-binding domain"/>
    <property type="match status" value="1"/>
</dbReference>
<organism evidence="8 9">
    <name type="scientific">Streptomyces variegatus</name>
    <dbReference type="NCBI Taxonomy" id="284040"/>
    <lineage>
        <taxon>Bacteria</taxon>
        <taxon>Bacillati</taxon>
        <taxon>Actinomycetota</taxon>
        <taxon>Actinomycetes</taxon>
        <taxon>Kitasatosporales</taxon>
        <taxon>Streptomycetaceae</taxon>
        <taxon>Streptomyces</taxon>
    </lineage>
</organism>
<keyword evidence="9" id="KW-1185">Reference proteome</keyword>
<dbReference type="Pfam" id="PF00392">
    <property type="entry name" value="GntR"/>
    <property type="match status" value="1"/>
</dbReference>
<evidence type="ECO:0000256" key="5">
    <source>
        <dbReference type="ARBA" id="ARBA00023163"/>
    </source>
</evidence>
<dbReference type="Gene3D" id="3.40.640.10">
    <property type="entry name" value="Type I PLP-dependent aspartate aminotransferase-like (Major domain)"/>
    <property type="match status" value="1"/>
</dbReference>
<dbReference type="AlphaFoldDB" id="A0A0M2GCV7"/>
<evidence type="ECO:0000256" key="4">
    <source>
        <dbReference type="ARBA" id="ARBA00023125"/>
    </source>
</evidence>
<dbReference type="InterPro" id="IPR036388">
    <property type="entry name" value="WH-like_DNA-bd_sf"/>
</dbReference>
<evidence type="ECO:0000259" key="7">
    <source>
        <dbReference type="PROSITE" id="PS50949"/>
    </source>
</evidence>
<dbReference type="InterPro" id="IPR000524">
    <property type="entry name" value="Tscrpt_reg_HTH_GntR"/>
</dbReference>
<dbReference type="Proteomes" id="UP000034786">
    <property type="component" value="Unassembled WGS sequence"/>
</dbReference>
<evidence type="ECO:0000256" key="2">
    <source>
        <dbReference type="ARBA" id="ARBA00022898"/>
    </source>
</evidence>
<protein>
    <submittedName>
        <fullName evidence="8">GntR family transcriptional regulator</fullName>
    </submittedName>
</protein>
<dbReference type="GO" id="GO:0003700">
    <property type="term" value="F:DNA-binding transcription factor activity"/>
    <property type="evidence" value="ECO:0007669"/>
    <property type="project" value="InterPro"/>
</dbReference>
<dbReference type="STRING" id="284040.UK15_35505"/>
<dbReference type="PANTHER" id="PTHR46577:SF1">
    <property type="entry name" value="HTH-TYPE TRANSCRIPTIONAL REGULATORY PROTEIN GABR"/>
    <property type="match status" value="1"/>
</dbReference>
<keyword evidence="5" id="KW-0804">Transcription</keyword>
<dbReference type="InterPro" id="IPR004839">
    <property type="entry name" value="Aminotransferase_I/II_large"/>
</dbReference>
<evidence type="ECO:0000313" key="9">
    <source>
        <dbReference type="Proteomes" id="UP000034786"/>
    </source>
</evidence>
<dbReference type="InterPro" id="IPR036390">
    <property type="entry name" value="WH_DNA-bd_sf"/>
</dbReference>
<evidence type="ECO:0000256" key="3">
    <source>
        <dbReference type="ARBA" id="ARBA00023015"/>
    </source>
</evidence>
<feature type="region of interest" description="Disordered" evidence="6">
    <location>
        <begin position="86"/>
        <end position="113"/>
    </location>
</feature>
<dbReference type="RefSeq" id="WP_037669553.1">
    <property type="nucleotide sequence ID" value="NZ_JYJH01000044.1"/>
</dbReference>
<evidence type="ECO:0000256" key="6">
    <source>
        <dbReference type="SAM" id="MobiDB-lite"/>
    </source>
</evidence>
<keyword evidence="3" id="KW-0805">Transcription regulation</keyword>
<dbReference type="PATRIC" id="fig|284040.3.peg.6300"/>
<dbReference type="EMBL" id="JYJH01000044">
    <property type="protein sequence ID" value="KJK34524.1"/>
    <property type="molecule type" value="Genomic_DNA"/>
</dbReference>
<feature type="domain" description="HTH gntR-type" evidence="7">
    <location>
        <begin position="20"/>
        <end position="88"/>
    </location>
</feature>
<reference evidence="9" key="1">
    <citation type="submission" date="2015-02" db="EMBL/GenBank/DDBJ databases">
        <authorList>
            <person name="Ju K.-S."/>
            <person name="Doroghazi J.R."/>
            <person name="Metcalf W."/>
        </authorList>
    </citation>
    <scope>NUCLEOTIDE SEQUENCE [LARGE SCALE GENOMIC DNA]</scope>
    <source>
        <strain evidence="9">NRRL B-16380</strain>
    </source>
</reference>
<dbReference type="PROSITE" id="PS50949">
    <property type="entry name" value="HTH_GNTR"/>
    <property type="match status" value="1"/>
</dbReference>
<keyword evidence="4" id="KW-0238">DNA-binding</keyword>
<gene>
    <name evidence="8" type="ORF">UK15_35505</name>
</gene>
<evidence type="ECO:0000256" key="1">
    <source>
        <dbReference type="ARBA" id="ARBA00005384"/>
    </source>
</evidence>
<comment type="similarity">
    <text evidence="1">In the C-terminal section; belongs to the class-I pyridoxal-phosphate-dependent aminotransferase family.</text>
</comment>
<name>A0A0M2GCV7_9ACTN</name>
<sequence>MTESRTNLAWGALLDLPATGAKHERLTRALRAAVRSGRLPTGSALPPSRVLAADLGCSRWVVTQAYAQLVAEGYLDARVGSATRVRWSPDAEPMQPDAGRPPTSPTRFDLTPGLPDLRAFPRSRWGEALRDQTRRVPFTDLGFPVPGGHSDLRRALADHLHRCRGVVADTDDVVVSTGVTDGAARMFRALRAEGIARVAVEDPGWTRLHHVAREAGLSVVPVPVDEHGLRVEELDRDPSVRAVLSTPAHQFPTGVTLTAGRRAALVEWARRVDGVVLEDDYDSEFRYDHRPLSAVQGMCPQRVVLLGSVSKTLSPALGIGWVVAPPRWCQVLRTSGTARSGPPVLDQLAFARLLRTGGYERHLRSVRRRYRARRAALLAALRRRLPACRVTGTAAGLHLVAHLGADVDAADVVTAAAARGLRLVDLRTYQVDRREPANYLVLGYGNLADGAIDDAVAVLAAAVADQSARDRPEVVSDRLST</sequence>
<proteinExistence type="inferred from homology"/>
<dbReference type="SMART" id="SM00345">
    <property type="entry name" value="HTH_GNTR"/>
    <property type="match status" value="1"/>
</dbReference>
<dbReference type="InterPro" id="IPR015421">
    <property type="entry name" value="PyrdxlP-dep_Trfase_major"/>
</dbReference>
<dbReference type="GO" id="GO:0030170">
    <property type="term" value="F:pyridoxal phosphate binding"/>
    <property type="evidence" value="ECO:0007669"/>
    <property type="project" value="InterPro"/>
</dbReference>
<dbReference type="Pfam" id="PF00155">
    <property type="entry name" value="Aminotran_1_2"/>
    <property type="match status" value="1"/>
</dbReference>
<dbReference type="SUPFAM" id="SSF53383">
    <property type="entry name" value="PLP-dependent transferases"/>
    <property type="match status" value="1"/>
</dbReference>
<comment type="caution">
    <text evidence="8">The sequence shown here is derived from an EMBL/GenBank/DDBJ whole genome shotgun (WGS) entry which is preliminary data.</text>
</comment>
<evidence type="ECO:0000313" key="8">
    <source>
        <dbReference type="EMBL" id="KJK34524.1"/>
    </source>
</evidence>
<dbReference type="CDD" id="cd00609">
    <property type="entry name" value="AAT_like"/>
    <property type="match status" value="1"/>
</dbReference>
<dbReference type="InterPro" id="IPR015424">
    <property type="entry name" value="PyrdxlP-dep_Trfase"/>
</dbReference>
<dbReference type="CDD" id="cd07377">
    <property type="entry name" value="WHTH_GntR"/>
    <property type="match status" value="1"/>
</dbReference>
<dbReference type="PANTHER" id="PTHR46577">
    <property type="entry name" value="HTH-TYPE TRANSCRIPTIONAL REGULATORY PROTEIN GABR"/>
    <property type="match status" value="1"/>
</dbReference>
<accession>A0A0M2GCV7</accession>